<evidence type="ECO:0000313" key="4">
    <source>
        <dbReference type="EMBL" id="RLE13243.1"/>
    </source>
</evidence>
<evidence type="ECO:0000256" key="1">
    <source>
        <dbReference type="SAM" id="Phobius"/>
    </source>
</evidence>
<feature type="transmembrane region" description="Helical" evidence="1">
    <location>
        <begin position="69"/>
        <end position="88"/>
    </location>
</feature>
<proteinExistence type="predicted"/>
<dbReference type="Pfam" id="PF09835">
    <property type="entry name" value="DUF2062"/>
    <property type="match status" value="1"/>
</dbReference>
<dbReference type="InterPro" id="IPR018639">
    <property type="entry name" value="DUF2062"/>
</dbReference>
<gene>
    <name evidence="4" type="ORF">DRI96_03275</name>
    <name evidence="3" type="ORF">ENG47_04660</name>
</gene>
<accession>A0A662DG15</accession>
<name>A0A662DG15_UNCAE</name>
<feature type="domain" description="DUF2062" evidence="2">
    <location>
        <begin position="14"/>
        <end position="149"/>
    </location>
</feature>
<reference evidence="3" key="2">
    <citation type="journal article" date="2020" name="mSystems">
        <title>Genome- and Community-Level Interaction Insights into Carbon Utilization and Element Cycling Functions of Hydrothermarchaeota in Hydrothermal Sediment.</title>
        <authorList>
            <person name="Zhou Z."/>
            <person name="Liu Y."/>
            <person name="Xu W."/>
            <person name="Pan J."/>
            <person name="Luo Z.H."/>
            <person name="Li M."/>
        </authorList>
    </citation>
    <scope>NUCLEOTIDE SEQUENCE [LARGE SCALE GENOMIC DNA]</scope>
    <source>
        <strain evidence="3">HyVt-219</strain>
    </source>
</reference>
<organism evidence="4 5">
    <name type="scientific">Aerophobetes bacterium</name>
    <dbReference type="NCBI Taxonomy" id="2030807"/>
    <lineage>
        <taxon>Bacteria</taxon>
        <taxon>Candidatus Aerophobota</taxon>
    </lineage>
</organism>
<dbReference type="EMBL" id="DRBC01000279">
    <property type="protein sequence ID" value="HDN85028.1"/>
    <property type="molecule type" value="Genomic_DNA"/>
</dbReference>
<sequence length="158" mass="17554">MSSGRKFHSKVSWRRLKLILKRAFLTNDSPEKLARGFAIGVFWGVLPTFGFAILFSLPTSILFKANRLTAILGTFVSNPFTVPFYLLWATEIGSFILRAGKLTFSWDILKLNRLLNLSKSLLVGSVVLAAGMAIASYGILLLIIPLIRKINQISKHSS</sequence>
<evidence type="ECO:0000259" key="2">
    <source>
        <dbReference type="Pfam" id="PF09835"/>
    </source>
</evidence>
<dbReference type="Proteomes" id="UP000267654">
    <property type="component" value="Unassembled WGS sequence"/>
</dbReference>
<evidence type="ECO:0000313" key="5">
    <source>
        <dbReference type="Proteomes" id="UP000267654"/>
    </source>
</evidence>
<dbReference type="PANTHER" id="PTHR40547:SF1">
    <property type="entry name" value="SLL0298 PROTEIN"/>
    <property type="match status" value="1"/>
</dbReference>
<evidence type="ECO:0000313" key="3">
    <source>
        <dbReference type="EMBL" id="HDN85028.1"/>
    </source>
</evidence>
<protein>
    <submittedName>
        <fullName evidence="3">DUF2062 domain-containing protein</fullName>
    </submittedName>
</protein>
<feature type="transmembrane region" description="Helical" evidence="1">
    <location>
        <begin position="37"/>
        <end position="57"/>
    </location>
</feature>
<dbReference type="PANTHER" id="PTHR40547">
    <property type="entry name" value="SLL0298 PROTEIN"/>
    <property type="match status" value="1"/>
</dbReference>
<dbReference type="EMBL" id="QMQB01000101">
    <property type="protein sequence ID" value="RLE13243.1"/>
    <property type="molecule type" value="Genomic_DNA"/>
</dbReference>
<feature type="transmembrane region" description="Helical" evidence="1">
    <location>
        <begin position="121"/>
        <end position="147"/>
    </location>
</feature>
<keyword evidence="1" id="KW-0472">Membrane</keyword>
<reference evidence="4 5" key="1">
    <citation type="submission" date="2018-06" db="EMBL/GenBank/DDBJ databases">
        <title>Extensive metabolic versatility and redundancy in microbially diverse, dynamic hydrothermal sediments.</title>
        <authorList>
            <person name="Dombrowski N."/>
            <person name="Teske A."/>
            <person name="Baker B.J."/>
        </authorList>
    </citation>
    <scope>NUCLEOTIDE SEQUENCE [LARGE SCALE GENOMIC DNA]</scope>
    <source>
        <strain evidence="4">B19_G9</strain>
    </source>
</reference>
<keyword evidence="1" id="KW-1133">Transmembrane helix</keyword>
<dbReference type="Proteomes" id="UP000885660">
    <property type="component" value="Unassembled WGS sequence"/>
</dbReference>
<dbReference type="AlphaFoldDB" id="A0A662DG15"/>
<keyword evidence="1" id="KW-0812">Transmembrane</keyword>
<comment type="caution">
    <text evidence="4">The sequence shown here is derived from an EMBL/GenBank/DDBJ whole genome shotgun (WGS) entry which is preliminary data.</text>
</comment>